<evidence type="ECO:0000256" key="5">
    <source>
        <dbReference type="SAM" id="MobiDB-lite"/>
    </source>
</evidence>
<dbReference type="EMBL" id="CAJHUC010003039">
    <property type="protein sequence ID" value="CAD7705157.1"/>
    <property type="molecule type" value="Genomic_DNA"/>
</dbReference>
<dbReference type="InterPro" id="IPR051838">
    <property type="entry name" value="ARTD_PARP"/>
</dbReference>
<evidence type="ECO:0000313" key="7">
    <source>
        <dbReference type="Proteomes" id="UP000708148"/>
    </source>
</evidence>
<reference evidence="6" key="1">
    <citation type="submission" date="2020-12" db="EMBL/GenBank/DDBJ databases">
        <authorList>
            <person name="Iha C."/>
        </authorList>
    </citation>
    <scope>NUCLEOTIDE SEQUENCE</scope>
</reference>
<keyword evidence="3" id="KW-0548">Nucleotidyltransferase</keyword>
<dbReference type="Proteomes" id="UP000708148">
    <property type="component" value="Unassembled WGS sequence"/>
</dbReference>
<organism evidence="6 7">
    <name type="scientific">Ostreobium quekettii</name>
    <dbReference type="NCBI Taxonomy" id="121088"/>
    <lineage>
        <taxon>Eukaryota</taxon>
        <taxon>Viridiplantae</taxon>
        <taxon>Chlorophyta</taxon>
        <taxon>core chlorophytes</taxon>
        <taxon>Ulvophyceae</taxon>
        <taxon>TCBD clade</taxon>
        <taxon>Bryopsidales</taxon>
        <taxon>Ostreobineae</taxon>
        <taxon>Ostreobiaceae</taxon>
        <taxon>Ostreobium</taxon>
    </lineage>
</organism>
<protein>
    <recommendedName>
        <fullName evidence="8">PARP catalytic domain-containing protein</fullName>
    </recommendedName>
</protein>
<evidence type="ECO:0000256" key="1">
    <source>
        <dbReference type="ARBA" id="ARBA00022676"/>
    </source>
</evidence>
<accession>A0A8S1JIS8</accession>
<evidence type="ECO:0000256" key="3">
    <source>
        <dbReference type="ARBA" id="ARBA00022695"/>
    </source>
</evidence>
<evidence type="ECO:0000313" key="6">
    <source>
        <dbReference type="EMBL" id="CAD7705157.1"/>
    </source>
</evidence>
<name>A0A8S1JIS8_9CHLO</name>
<keyword evidence="2" id="KW-0808">Transferase</keyword>
<dbReference type="GO" id="GO:0016779">
    <property type="term" value="F:nucleotidyltransferase activity"/>
    <property type="evidence" value="ECO:0007669"/>
    <property type="project" value="UniProtKB-KW"/>
</dbReference>
<keyword evidence="7" id="KW-1185">Reference proteome</keyword>
<feature type="region of interest" description="Disordered" evidence="5">
    <location>
        <begin position="1"/>
        <end position="27"/>
    </location>
</feature>
<dbReference type="OrthoDB" id="1907151at2759"/>
<feature type="compositionally biased region" description="Basic and acidic residues" evidence="5">
    <location>
        <begin position="1"/>
        <end position="11"/>
    </location>
</feature>
<keyword evidence="4" id="KW-0520">NAD</keyword>
<proteinExistence type="predicted"/>
<evidence type="ECO:0000256" key="4">
    <source>
        <dbReference type="ARBA" id="ARBA00023027"/>
    </source>
</evidence>
<dbReference type="SUPFAM" id="SSF56399">
    <property type="entry name" value="ADP-ribosylation"/>
    <property type="match status" value="1"/>
</dbReference>
<evidence type="ECO:0000256" key="2">
    <source>
        <dbReference type="ARBA" id="ARBA00022679"/>
    </source>
</evidence>
<dbReference type="AlphaFoldDB" id="A0A8S1JIS8"/>
<gene>
    <name evidence="6" type="ORF">OSTQU699_LOCUS10512</name>
</gene>
<dbReference type="Gene3D" id="3.90.228.10">
    <property type="match status" value="1"/>
</dbReference>
<dbReference type="GO" id="GO:0016757">
    <property type="term" value="F:glycosyltransferase activity"/>
    <property type="evidence" value="ECO:0007669"/>
    <property type="project" value="UniProtKB-KW"/>
</dbReference>
<sequence length="551" mass="59465">MGDVVEERSDEGSGVFDIGAFDTDSDDGACETDTGLVGACSADHSVQETETEAETEAETDDLNRETTELLASALEDAYDALLRRGITAELVPGSPALLMHLPVHEGSRGVLACDEWIGVFARFERIPGGWAPPRVALSPEEGTGSAVARYWRAFGGWPAVSDTTGICYVKALMMSVRNDLEVVFLAEAPGLAAERVRERLSVQSENYAGVFQLPADTREVGEAVKEIVAESLGVLGTRSRRNAVAMLADVLTSNLRRLGERCYLCGARHRPAVEAGVPMPCCNDLCRFRSCDTMYVNLYSDVKRRPLVVQLLMRLALSAVESGRGDKIFNPAPPGLDLQRLGKIISKLPPMDELSDCTNEAEVKDVMRKAGRSCYEVLWWIIMNIPNHIAELPPDGVAAVVDDLRGNPAPGGAGPPPSLAAAPDVRVFKVASQLTSLNRLFLDRRRMFGYAYAFHGSRLENWYSLLKHGARNMSGQGGYQLNGAAHGPGVYLGLTYDMSAGYARGGGLSVVAVCEVVRGPEMAAWHKGSCLVVPQSECVSIKYLIVKGLDA</sequence>
<keyword evidence="1" id="KW-0328">Glycosyltransferase</keyword>
<evidence type="ECO:0008006" key="8">
    <source>
        <dbReference type="Google" id="ProtNLM"/>
    </source>
</evidence>
<dbReference type="PANTHER" id="PTHR21328">
    <property type="entry name" value="POLY ADP-RIBOSE POLYMERASE FAMILY, MEMBER PARP"/>
    <property type="match status" value="1"/>
</dbReference>
<comment type="caution">
    <text evidence="6">The sequence shown here is derived from an EMBL/GenBank/DDBJ whole genome shotgun (WGS) entry which is preliminary data.</text>
</comment>